<dbReference type="EMBL" id="BAABJP010000030">
    <property type="protein sequence ID" value="GAA5163794.1"/>
    <property type="molecule type" value="Genomic_DNA"/>
</dbReference>
<name>A0ABP9QLG3_9PSEU</name>
<proteinExistence type="predicted"/>
<dbReference type="InterPro" id="IPR013815">
    <property type="entry name" value="ATP_grasp_subdomain_1"/>
</dbReference>
<dbReference type="Proteomes" id="UP001428817">
    <property type="component" value="Unassembled WGS sequence"/>
</dbReference>
<dbReference type="InterPro" id="IPR011761">
    <property type="entry name" value="ATP-grasp"/>
</dbReference>
<evidence type="ECO:0000313" key="3">
    <source>
        <dbReference type="EMBL" id="GAA5163794.1"/>
    </source>
</evidence>
<evidence type="ECO:0000313" key="4">
    <source>
        <dbReference type="Proteomes" id="UP001428817"/>
    </source>
</evidence>
<dbReference type="Gene3D" id="3.30.1490.20">
    <property type="entry name" value="ATP-grasp fold, A domain"/>
    <property type="match status" value="1"/>
</dbReference>
<keyword evidence="1" id="KW-0067">ATP-binding</keyword>
<dbReference type="SUPFAM" id="SSF56059">
    <property type="entry name" value="Glutathione synthetase ATP-binding domain-like"/>
    <property type="match status" value="1"/>
</dbReference>
<dbReference type="InterPro" id="IPR013651">
    <property type="entry name" value="ATP-grasp_RimK-type"/>
</dbReference>
<keyword evidence="4" id="KW-1185">Reference proteome</keyword>
<evidence type="ECO:0000256" key="1">
    <source>
        <dbReference type="PROSITE-ProRule" id="PRU00409"/>
    </source>
</evidence>
<gene>
    <name evidence="3" type="primary">tgmB_2</name>
    <name evidence="3" type="ORF">GCM10023321_51230</name>
</gene>
<dbReference type="PANTHER" id="PTHR21621:SF0">
    <property type="entry name" value="BETA-CITRYLGLUTAMATE SYNTHASE B-RELATED"/>
    <property type="match status" value="1"/>
</dbReference>
<dbReference type="RefSeq" id="WP_185062243.1">
    <property type="nucleotide sequence ID" value="NZ_BAABJP010000030.1"/>
</dbReference>
<feature type="domain" description="ATP-grasp" evidence="2">
    <location>
        <begin position="134"/>
        <end position="308"/>
    </location>
</feature>
<dbReference type="PROSITE" id="PS50975">
    <property type="entry name" value="ATP_GRASP"/>
    <property type="match status" value="1"/>
</dbReference>
<comment type="caution">
    <text evidence="3">The sequence shown here is derived from an EMBL/GenBank/DDBJ whole genome shotgun (WGS) entry which is preliminary data.</text>
</comment>
<evidence type="ECO:0000259" key="2">
    <source>
        <dbReference type="PROSITE" id="PS50975"/>
    </source>
</evidence>
<dbReference type="Pfam" id="PF08443">
    <property type="entry name" value="RimK"/>
    <property type="match status" value="1"/>
</dbReference>
<keyword evidence="1" id="KW-0547">Nucleotide-binding</keyword>
<sequence>MERVGIIGPADDPQVIAVRRSLRDRGVTPELLDLSSFPGRLKLSLRAGQPFAENVALDSVGTWYVRSLPLPLPFFPPAEGADEFHLDDLRRSYAAGRERRSFLSGFVAAMERQGARLVNPPSAMAQHFRKPEQLTAMADAGVPVPRTLITNDPDAVLAFAGDIGGPVVYKPVAGGGMCRRMTEAHYAPERLARLAGAPVIFQAEVPGRNIRVYLVNGRVVAGYEIVADRLDYRGAETDVRPTALTADEEMACVRAAEACAMSFTGIDLRRPDDGEFAVLECNPSPMFATVERRTGASRVSEALAEALVTVPVTA</sequence>
<dbReference type="PANTHER" id="PTHR21621">
    <property type="entry name" value="RIBOSOMAL PROTEIN S6 MODIFICATION PROTEIN"/>
    <property type="match status" value="1"/>
</dbReference>
<dbReference type="Gene3D" id="3.30.470.20">
    <property type="entry name" value="ATP-grasp fold, B domain"/>
    <property type="match status" value="1"/>
</dbReference>
<protein>
    <submittedName>
        <fullName evidence="3">ATP-grasp ribosomal peptide maturase</fullName>
    </submittedName>
</protein>
<organism evidence="3 4">
    <name type="scientific">Pseudonocardia eucalypti</name>
    <dbReference type="NCBI Taxonomy" id="648755"/>
    <lineage>
        <taxon>Bacteria</taxon>
        <taxon>Bacillati</taxon>
        <taxon>Actinomycetota</taxon>
        <taxon>Actinomycetes</taxon>
        <taxon>Pseudonocardiales</taxon>
        <taxon>Pseudonocardiaceae</taxon>
        <taxon>Pseudonocardia</taxon>
    </lineage>
</organism>
<accession>A0ABP9QLG3</accession>
<reference evidence="4" key="1">
    <citation type="journal article" date="2019" name="Int. J. Syst. Evol. Microbiol.">
        <title>The Global Catalogue of Microorganisms (GCM) 10K type strain sequencing project: providing services to taxonomists for standard genome sequencing and annotation.</title>
        <authorList>
            <consortium name="The Broad Institute Genomics Platform"/>
            <consortium name="The Broad Institute Genome Sequencing Center for Infectious Disease"/>
            <person name="Wu L."/>
            <person name="Ma J."/>
        </authorList>
    </citation>
    <scope>NUCLEOTIDE SEQUENCE [LARGE SCALE GENOMIC DNA]</scope>
    <source>
        <strain evidence="4">JCM 18303</strain>
    </source>
</reference>